<evidence type="ECO:0000256" key="2">
    <source>
        <dbReference type="ARBA" id="ARBA00009262"/>
    </source>
</evidence>
<evidence type="ECO:0000256" key="14">
    <source>
        <dbReference type="PROSITE-ProRule" id="PRU01389"/>
    </source>
</evidence>
<dbReference type="Pfam" id="PF18716">
    <property type="entry name" value="VATC"/>
    <property type="match status" value="1"/>
</dbReference>
<protein>
    <recommendedName>
        <fullName evidence="16">VLRF1 domain-containing protein</fullName>
    </recommendedName>
</protein>
<organism evidence="17 18">
    <name type="scientific">Coemansia thaxteri</name>
    <dbReference type="NCBI Taxonomy" id="2663907"/>
    <lineage>
        <taxon>Eukaryota</taxon>
        <taxon>Fungi</taxon>
        <taxon>Fungi incertae sedis</taxon>
        <taxon>Zoopagomycota</taxon>
        <taxon>Kickxellomycotina</taxon>
        <taxon>Kickxellomycetes</taxon>
        <taxon>Kickxellales</taxon>
        <taxon>Kickxellaceae</taxon>
        <taxon>Coemansia</taxon>
    </lineage>
</organism>
<evidence type="ECO:0000256" key="8">
    <source>
        <dbReference type="ARBA" id="ARBA00022771"/>
    </source>
</evidence>
<dbReference type="EMBL" id="JANBQF010000588">
    <property type="protein sequence ID" value="KAJ2000078.1"/>
    <property type="molecule type" value="Genomic_DNA"/>
</dbReference>
<dbReference type="GO" id="GO:0005737">
    <property type="term" value="C:cytoplasm"/>
    <property type="evidence" value="ECO:0007669"/>
    <property type="project" value="UniProtKB-SubCell"/>
</dbReference>
<gene>
    <name evidence="17" type="ORF">H4R26_004782</name>
</gene>
<keyword evidence="11 13" id="KW-0040">ANK repeat</keyword>
<dbReference type="GO" id="GO:0016787">
    <property type="term" value="F:hydrolase activity"/>
    <property type="evidence" value="ECO:0007669"/>
    <property type="project" value="UniProtKB-KW"/>
</dbReference>
<keyword evidence="5" id="KW-0479">Metal-binding</keyword>
<keyword evidence="9 14" id="KW-0378">Hydrolase</keyword>
<dbReference type="GO" id="GO:0004519">
    <property type="term" value="F:endonuclease activity"/>
    <property type="evidence" value="ECO:0007669"/>
    <property type="project" value="UniProtKB-KW"/>
</dbReference>
<dbReference type="PROSITE" id="PS52044">
    <property type="entry name" value="VLRF1"/>
    <property type="match status" value="1"/>
</dbReference>
<keyword evidence="10" id="KW-0862">Zinc</keyword>
<comment type="domain">
    <text evidence="14">The VLRF1 domain mediates binding to the 60S ribosomal subunit.</text>
</comment>
<dbReference type="GO" id="GO:0036503">
    <property type="term" value="P:ERAD pathway"/>
    <property type="evidence" value="ECO:0007669"/>
    <property type="project" value="TreeGrafter"/>
</dbReference>
<feature type="region of interest" description="Disordered" evidence="15">
    <location>
        <begin position="545"/>
        <end position="593"/>
    </location>
</feature>
<feature type="compositionally biased region" description="Basic and acidic residues" evidence="15">
    <location>
        <begin position="559"/>
        <end position="568"/>
    </location>
</feature>
<dbReference type="OrthoDB" id="429841at2759"/>
<keyword evidence="7 14" id="KW-0255">Endonuclease</keyword>
<evidence type="ECO:0000256" key="9">
    <source>
        <dbReference type="ARBA" id="ARBA00022801"/>
    </source>
</evidence>
<dbReference type="AlphaFoldDB" id="A0A9W8EDP2"/>
<keyword evidence="8" id="KW-0863">Zinc-finger</keyword>
<dbReference type="InterPro" id="IPR047139">
    <property type="entry name" value="ANKZ1/VMS1"/>
</dbReference>
<feature type="repeat" description="ANK" evidence="13">
    <location>
        <begin position="475"/>
        <end position="507"/>
    </location>
</feature>
<reference evidence="17" key="1">
    <citation type="submission" date="2022-07" db="EMBL/GenBank/DDBJ databases">
        <title>Phylogenomic reconstructions and comparative analyses of Kickxellomycotina fungi.</title>
        <authorList>
            <person name="Reynolds N.K."/>
            <person name="Stajich J.E."/>
            <person name="Barry K."/>
            <person name="Grigoriev I.V."/>
            <person name="Crous P."/>
            <person name="Smith M.E."/>
        </authorList>
    </citation>
    <scope>NUCLEOTIDE SEQUENCE</scope>
    <source>
        <strain evidence="17">IMI 214461</strain>
    </source>
</reference>
<accession>A0A9W8EDP2</accession>
<keyword evidence="18" id="KW-1185">Reference proteome</keyword>
<feature type="compositionally biased region" description="Basic and acidic residues" evidence="15">
    <location>
        <begin position="576"/>
        <end position="593"/>
    </location>
</feature>
<evidence type="ECO:0000313" key="18">
    <source>
        <dbReference type="Proteomes" id="UP001150907"/>
    </source>
</evidence>
<sequence length="742" mass="80954">MSSESKGKSAALRASRKTFSLFRFPADVLSSIQLSSSLNKLSSVEEADDNTATSLLGAFAEARLSEQPTCHTCGGVEFDSVELQRAHTKTPWHRRNLDRKMEWRRKAPDANLSLPSSSALSSSYPWAPLSGDDPACYDEPAANGGRGSDSDDSASDDDAGNGVVAVPRRRGGSELSAGLLWLTSGSQATEAYGVHRRILVPRGTHGIHVDARQVLAELRAMQATDASASLWAFVAMNGGYFAGAVIDTRSGDLVAHKTIVRYTTRRKQGGTQSRQDSAMGHAANSAGAQIRRHNEQRLQEEIHQLMADWRPLLAQCRRVLVRVPRTNRRAFFGPALGWDDPRICLVPVPMARPSLAELRRVYALVTSVTLATVKPPVPAQPPLLPDSAVPLAGAGDGGTSGSESECTLEPEPRPDLLAFLYHAAKMIQDPALSDDDIVAYLCEHLEQFLDALSDPAVGLRYLTLEHAGGGIQAHRTPTLLHLASLAGRADLVPFLMDNGEDPTVTNGRPPLYAGGATAYEVARDRRTRDAFRVYRAEHEGEPDGIEWDRARVPPPLTREQVRENEDRVRAKKRRDKERQRAKDKERREALDRERLAAQADDEAMDQALAANHQQSKLASSGRRLPRLSESELRARMLSAAYASAGSSWAAAATSHGANVPAELPRRPVSPATQRAIDRELRASAANRRMQQPTVAAVANTTSADRCTHCNKSLHGLVPFEQFDWKCCSLQCLHGHHALYGTQ</sequence>
<evidence type="ECO:0000256" key="4">
    <source>
        <dbReference type="ARBA" id="ARBA00022722"/>
    </source>
</evidence>
<evidence type="ECO:0000256" key="15">
    <source>
        <dbReference type="SAM" id="MobiDB-lite"/>
    </source>
</evidence>
<feature type="compositionally biased region" description="Acidic residues" evidence="15">
    <location>
        <begin position="150"/>
        <end position="159"/>
    </location>
</feature>
<evidence type="ECO:0000256" key="5">
    <source>
        <dbReference type="ARBA" id="ARBA00022723"/>
    </source>
</evidence>
<comment type="similarity">
    <text evidence="2 14">Belongs to the ANKZF1/VMS1 family.</text>
</comment>
<evidence type="ECO:0000256" key="1">
    <source>
        <dbReference type="ARBA" id="ARBA00004496"/>
    </source>
</evidence>
<evidence type="ECO:0000256" key="11">
    <source>
        <dbReference type="ARBA" id="ARBA00023043"/>
    </source>
</evidence>
<comment type="subcellular location">
    <subcellularLocation>
        <location evidence="1">Cytoplasm</location>
    </subcellularLocation>
</comment>
<comment type="caution">
    <text evidence="17">The sequence shown here is derived from an EMBL/GenBank/DDBJ whole genome shotgun (WGS) entry which is preliminary data.</text>
</comment>
<feature type="region of interest" description="Disordered" evidence="15">
    <location>
        <begin position="131"/>
        <end position="168"/>
    </location>
</feature>
<dbReference type="PANTHER" id="PTHR16036">
    <property type="entry name" value="ANKYRIN REPEAT AND ZINC FINGER DOMAIN-CONTAINING PROTEIN 1"/>
    <property type="match status" value="1"/>
</dbReference>
<dbReference type="InterPro" id="IPR041540">
    <property type="entry name" value="VATC"/>
</dbReference>
<dbReference type="PANTHER" id="PTHR16036:SF2">
    <property type="entry name" value="TRNA ENDONUCLEASE ANKZF1"/>
    <property type="match status" value="1"/>
</dbReference>
<proteinExistence type="inferred from homology"/>
<feature type="region of interest" description="Disordered" evidence="15">
    <location>
        <begin position="377"/>
        <end position="409"/>
    </location>
</feature>
<keyword evidence="4 14" id="KW-0540">Nuclease</keyword>
<name>A0A9W8EDP2_9FUNG</name>
<evidence type="ECO:0000259" key="16">
    <source>
        <dbReference type="PROSITE" id="PS52044"/>
    </source>
</evidence>
<dbReference type="InterPro" id="IPR002110">
    <property type="entry name" value="Ankyrin_rpt"/>
</dbReference>
<dbReference type="Pfam" id="PF18826">
    <property type="entry name" value="bVLRF1"/>
    <property type="match status" value="1"/>
</dbReference>
<dbReference type="InterPro" id="IPR041175">
    <property type="entry name" value="VLRF1/Vms1"/>
</dbReference>
<keyword evidence="12" id="KW-0175">Coiled coil</keyword>
<evidence type="ECO:0000256" key="13">
    <source>
        <dbReference type="PROSITE-ProRule" id="PRU00023"/>
    </source>
</evidence>
<keyword evidence="3 14" id="KW-0963">Cytoplasm</keyword>
<feature type="domain" description="VLRF1" evidence="16">
    <location>
        <begin position="227"/>
        <end position="368"/>
    </location>
</feature>
<feature type="active site" evidence="14">
    <location>
        <position position="272"/>
    </location>
</feature>
<evidence type="ECO:0000256" key="10">
    <source>
        <dbReference type="ARBA" id="ARBA00022833"/>
    </source>
</evidence>
<evidence type="ECO:0000313" key="17">
    <source>
        <dbReference type="EMBL" id="KAJ2000078.1"/>
    </source>
</evidence>
<evidence type="ECO:0000256" key="7">
    <source>
        <dbReference type="ARBA" id="ARBA00022759"/>
    </source>
</evidence>
<evidence type="ECO:0000256" key="3">
    <source>
        <dbReference type="ARBA" id="ARBA00022490"/>
    </source>
</evidence>
<dbReference type="PROSITE" id="PS50088">
    <property type="entry name" value="ANK_REPEAT"/>
    <property type="match status" value="1"/>
</dbReference>
<dbReference type="Proteomes" id="UP001150907">
    <property type="component" value="Unassembled WGS sequence"/>
</dbReference>
<evidence type="ECO:0000256" key="12">
    <source>
        <dbReference type="ARBA" id="ARBA00023054"/>
    </source>
</evidence>
<dbReference type="GO" id="GO:0008270">
    <property type="term" value="F:zinc ion binding"/>
    <property type="evidence" value="ECO:0007669"/>
    <property type="project" value="UniProtKB-KW"/>
</dbReference>
<keyword evidence="6" id="KW-0677">Repeat</keyword>
<evidence type="ECO:0000256" key="6">
    <source>
        <dbReference type="ARBA" id="ARBA00022737"/>
    </source>
</evidence>